<comment type="caution">
    <text evidence="2">The sequence shown here is derived from an EMBL/GenBank/DDBJ whole genome shotgun (WGS) entry which is preliminary data.</text>
</comment>
<keyword evidence="1" id="KW-0812">Transmembrane</keyword>
<keyword evidence="1" id="KW-0472">Membrane</keyword>
<sequence length="176" mass="20182">MTWEAVGALSGLVSSVAAVLALIAVFYALRQWQESQRQTVLLTNANMATVYQHVAAMMLEINRYFLEHPEWKPYFYDGEEVPGRMDKREREQIETLAEMFADFIDLISVLEQTTESHSATARRHWAEWYTYVESVVETSPCLREFVSRRESWYDQKMRVLVSSPTASDDAQSAAGG</sequence>
<dbReference type="AlphaFoldDB" id="A0A259TVF4"/>
<organism evidence="2 3">
    <name type="scientific">Rubricoccus marinus</name>
    <dbReference type="NCBI Taxonomy" id="716817"/>
    <lineage>
        <taxon>Bacteria</taxon>
        <taxon>Pseudomonadati</taxon>
        <taxon>Rhodothermota</taxon>
        <taxon>Rhodothermia</taxon>
        <taxon>Rhodothermales</taxon>
        <taxon>Rubricoccaceae</taxon>
        <taxon>Rubricoccus</taxon>
    </lineage>
</organism>
<dbReference type="EMBL" id="MQWB01000001">
    <property type="protein sequence ID" value="OZC01723.1"/>
    <property type="molecule type" value="Genomic_DNA"/>
</dbReference>
<gene>
    <name evidence="2" type="ORF">BSZ36_01220</name>
</gene>
<evidence type="ECO:0008006" key="4">
    <source>
        <dbReference type="Google" id="ProtNLM"/>
    </source>
</evidence>
<reference evidence="2 3" key="1">
    <citation type="submission" date="2016-11" db="EMBL/GenBank/DDBJ databases">
        <title>Study of marine rhodopsin-containing bacteria.</title>
        <authorList>
            <person name="Yoshizawa S."/>
            <person name="Kumagai Y."/>
            <person name="Kogure K."/>
        </authorList>
    </citation>
    <scope>NUCLEOTIDE SEQUENCE [LARGE SCALE GENOMIC DNA]</scope>
    <source>
        <strain evidence="2 3">SG-29</strain>
    </source>
</reference>
<evidence type="ECO:0000256" key="1">
    <source>
        <dbReference type="SAM" id="Phobius"/>
    </source>
</evidence>
<protein>
    <recommendedName>
        <fullName evidence="4">DUF4760 domain-containing protein</fullName>
    </recommendedName>
</protein>
<accession>A0A259TVF4</accession>
<dbReference type="RefSeq" id="WP_094545341.1">
    <property type="nucleotide sequence ID" value="NZ_MQWB01000001.1"/>
</dbReference>
<proteinExistence type="predicted"/>
<dbReference type="Proteomes" id="UP000216446">
    <property type="component" value="Unassembled WGS sequence"/>
</dbReference>
<evidence type="ECO:0000313" key="3">
    <source>
        <dbReference type="Proteomes" id="UP000216446"/>
    </source>
</evidence>
<feature type="transmembrane region" description="Helical" evidence="1">
    <location>
        <begin position="6"/>
        <end position="29"/>
    </location>
</feature>
<keyword evidence="3" id="KW-1185">Reference proteome</keyword>
<evidence type="ECO:0000313" key="2">
    <source>
        <dbReference type="EMBL" id="OZC01723.1"/>
    </source>
</evidence>
<name>A0A259TVF4_9BACT</name>
<dbReference type="InParanoid" id="A0A259TVF4"/>
<keyword evidence="1" id="KW-1133">Transmembrane helix</keyword>
<dbReference type="OrthoDB" id="3542357at2"/>